<sequence>MLHNKNEYMLIKDQQSMKGDNMSIASTLVPTNTDIGNGKAYSVSPSTRRDSVIYERPSSINLLYRRISSSIKRNFHDNIQSKREARREFRREKKPQDGKTNPME</sequence>
<keyword evidence="3" id="KW-1185">Reference proteome</keyword>
<proteinExistence type="predicted"/>
<dbReference type="AlphaFoldDB" id="A0A8H7SRF4"/>
<comment type="caution">
    <text evidence="2">The sequence shown here is derived from an EMBL/GenBank/DDBJ whole genome shotgun (WGS) entry which is preliminary data.</text>
</comment>
<protein>
    <submittedName>
        <fullName evidence="2">Uncharacterized protein</fullName>
    </submittedName>
</protein>
<dbReference type="Proteomes" id="UP000613177">
    <property type="component" value="Unassembled WGS sequence"/>
</dbReference>
<organism evidence="2 3">
    <name type="scientific">Thamnidium elegans</name>
    <dbReference type="NCBI Taxonomy" id="101142"/>
    <lineage>
        <taxon>Eukaryota</taxon>
        <taxon>Fungi</taxon>
        <taxon>Fungi incertae sedis</taxon>
        <taxon>Mucoromycota</taxon>
        <taxon>Mucoromycotina</taxon>
        <taxon>Mucoromycetes</taxon>
        <taxon>Mucorales</taxon>
        <taxon>Mucorineae</taxon>
        <taxon>Mucoraceae</taxon>
        <taxon>Thamnidium</taxon>
    </lineage>
</organism>
<feature type="region of interest" description="Disordered" evidence="1">
    <location>
        <begin position="75"/>
        <end position="104"/>
    </location>
</feature>
<reference evidence="2" key="1">
    <citation type="submission" date="2021-01" db="EMBL/GenBank/DDBJ databases">
        <title>Metabolic potential, ecology and presence of endohyphal bacteria is reflected in genomic diversity of Mucoromycotina.</title>
        <authorList>
            <person name="Muszewska A."/>
            <person name="Okrasinska A."/>
            <person name="Steczkiewicz K."/>
            <person name="Drgas O."/>
            <person name="Orlowska M."/>
            <person name="Perlinska-Lenart U."/>
            <person name="Aleksandrzak-Piekarczyk T."/>
            <person name="Szatraj K."/>
            <person name="Zielenkiewicz U."/>
            <person name="Pilsyk S."/>
            <person name="Malc E."/>
            <person name="Mieczkowski P."/>
            <person name="Kruszewska J.S."/>
            <person name="Biernat P."/>
            <person name="Pawlowska J."/>
        </authorList>
    </citation>
    <scope>NUCLEOTIDE SEQUENCE</scope>
    <source>
        <strain evidence="2">WA0000018081</strain>
    </source>
</reference>
<dbReference type="EMBL" id="JAEPRE010000066">
    <property type="protein sequence ID" value="KAG2233897.1"/>
    <property type="molecule type" value="Genomic_DNA"/>
</dbReference>
<evidence type="ECO:0000313" key="2">
    <source>
        <dbReference type="EMBL" id="KAG2233897.1"/>
    </source>
</evidence>
<evidence type="ECO:0000256" key="1">
    <source>
        <dbReference type="SAM" id="MobiDB-lite"/>
    </source>
</evidence>
<accession>A0A8H7SRF4</accession>
<feature type="compositionally biased region" description="Basic and acidic residues" evidence="1">
    <location>
        <begin position="75"/>
        <end position="97"/>
    </location>
</feature>
<name>A0A8H7SRF4_9FUNG</name>
<evidence type="ECO:0000313" key="3">
    <source>
        <dbReference type="Proteomes" id="UP000613177"/>
    </source>
</evidence>
<gene>
    <name evidence="2" type="ORF">INT48_004385</name>
</gene>
<feature type="region of interest" description="Disordered" evidence="1">
    <location>
        <begin position="28"/>
        <end position="49"/>
    </location>
</feature>